<proteinExistence type="predicted"/>
<dbReference type="AlphaFoldDB" id="A0A151JH17"/>
<protein>
    <recommendedName>
        <fullName evidence="4">Prepilin-type N-terminal cleavage/methylation domain-containing protein</fullName>
    </recommendedName>
</protein>
<sequence length="699" mass="76745">MKKEKGFTLVETLIAVSIAGVLSTGAIKFAIDELENDKQEKAGIEFVKIIGAVENRLLLDGFSESHWNQNEWKNTNEVINNLLREQLIAADANCSTGSWEPQDAEQKNAKLVDCLLWNKMPFDMQATAELKKDSAGFVESFELTLSFKDKAHFENEYQNLQRSLFKARVKDTSDSSSNHSYSFIDLNTKSDISNTQCINLDKDCGVMISYNRAGSFDYVRTDGSNSMLDSHLSFVDGSAGTGLTCAKWTNDKDDNSGAWIQTLDEDCGIGIYKQTGIPAAVDVVADNGSFKSVVLDEECVLYEWNGTNVVDSTKRSPCGMIDNGSTIYQVIPNLNSQAIIALSAKLNDLDSKAIQTDQLNTNEATLKSAKIQVANIDSLVSKVAVVDDMEIINTLKTALIDSSTGTTTFNSSAIFTQDTDMQRLTATEIETPNVFATNIETATINGVKLSNGYHTDIRSVSDIETTGEIKAKNFVSGSVELFDANGKETPQYCISEGKGAISTDKRTGRLLYCSGTYWKAASEYGEDSAPFGSIMLVPFNPANMIKDGWLELRGQSIINSSIINNCDTDKLKSVFGTKIPDWQGLFVRGAGIQYLDVKWWSRRDQVSKTSSKIFGYSSVANRKSSGYMQNIEGRVNTDDRSARNPKGVFRNEWNPSSGGADGGDSSTYDVIFDNSKIVRAHAHETAPAFVTAHYVMKCK</sequence>
<evidence type="ECO:0000313" key="2">
    <source>
        <dbReference type="EMBL" id="KYN24917.1"/>
    </source>
</evidence>
<gene>
    <name evidence="2" type="ORF">AUQ44_03545</name>
</gene>
<dbReference type="Proteomes" id="UP000075349">
    <property type="component" value="Unassembled WGS sequence"/>
</dbReference>
<feature type="region of interest" description="Disordered" evidence="1">
    <location>
        <begin position="637"/>
        <end position="661"/>
    </location>
</feature>
<dbReference type="InterPro" id="IPR012902">
    <property type="entry name" value="N_methyl_site"/>
</dbReference>
<dbReference type="NCBIfam" id="TIGR02532">
    <property type="entry name" value="IV_pilin_GFxxxE"/>
    <property type="match status" value="1"/>
</dbReference>
<organism evidence="2 3">
    <name type="scientific">Vibrio cidicii</name>
    <dbReference type="NCBI Taxonomy" id="1763883"/>
    <lineage>
        <taxon>Bacteria</taxon>
        <taxon>Pseudomonadati</taxon>
        <taxon>Pseudomonadota</taxon>
        <taxon>Gammaproteobacteria</taxon>
        <taxon>Vibrionales</taxon>
        <taxon>Vibrionaceae</taxon>
        <taxon>Vibrio</taxon>
    </lineage>
</organism>
<evidence type="ECO:0008006" key="4">
    <source>
        <dbReference type="Google" id="ProtNLM"/>
    </source>
</evidence>
<dbReference type="EMBL" id="LOMK01000001">
    <property type="protein sequence ID" value="KYN24917.1"/>
    <property type="molecule type" value="Genomic_DNA"/>
</dbReference>
<dbReference type="Pfam" id="PF07963">
    <property type="entry name" value="N_methyl"/>
    <property type="match status" value="1"/>
</dbReference>
<name>A0A151JH17_9VIBR</name>
<reference evidence="3" key="1">
    <citation type="submission" date="2015-12" db="EMBL/GenBank/DDBJ databases">
        <authorList>
            <person name="Tarr C.L."/>
            <person name="Gladney L.M."/>
        </authorList>
    </citation>
    <scope>NUCLEOTIDE SEQUENCE [LARGE SCALE GENOMIC DNA]</scope>
    <source>
        <strain evidence="3">2756-81</strain>
    </source>
</reference>
<evidence type="ECO:0000256" key="1">
    <source>
        <dbReference type="SAM" id="MobiDB-lite"/>
    </source>
</evidence>
<dbReference type="PROSITE" id="PS00409">
    <property type="entry name" value="PROKAR_NTER_METHYL"/>
    <property type="match status" value="1"/>
</dbReference>
<evidence type="ECO:0000313" key="3">
    <source>
        <dbReference type="Proteomes" id="UP000075349"/>
    </source>
</evidence>
<accession>A0A151JH17</accession>
<comment type="caution">
    <text evidence="2">The sequence shown here is derived from an EMBL/GenBank/DDBJ whole genome shotgun (WGS) entry which is preliminary data.</text>
</comment>